<organism evidence="2 3">
    <name type="scientific">Datura stramonium</name>
    <name type="common">Jimsonweed</name>
    <name type="synonym">Common thornapple</name>
    <dbReference type="NCBI Taxonomy" id="4076"/>
    <lineage>
        <taxon>Eukaryota</taxon>
        <taxon>Viridiplantae</taxon>
        <taxon>Streptophyta</taxon>
        <taxon>Embryophyta</taxon>
        <taxon>Tracheophyta</taxon>
        <taxon>Spermatophyta</taxon>
        <taxon>Magnoliopsida</taxon>
        <taxon>eudicotyledons</taxon>
        <taxon>Gunneridae</taxon>
        <taxon>Pentapetalae</taxon>
        <taxon>asterids</taxon>
        <taxon>lamiids</taxon>
        <taxon>Solanales</taxon>
        <taxon>Solanaceae</taxon>
        <taxon>Solanoideae</taxon>
        <taxon>Datureae</taxon>
        <taxon>Datura</taxon>
    </lineage>
</organism>
<keyword evidence="3" id="KW-1185">Reference proteome</keyword>
<feature type="compositionally biased region" description="Acidic residues" evidence="1">
    <location>
        <begin position="39"/>
        <end position="51"/>
    </location>
</feature>
<feature type="compositionally biased region" description="Acidic residues" evidence="1">
    <location>
        <begin position="370"/>
        <end position="394"/>
    </location>
</feature>
<feature type="region of interest" description="Disordered" evidence="1">
    <location>
        <begin position="302"/>
        <end position="322"/>
    </location>
</feature>
<feature type="compositionally biased region" description="Basic and acidic residues" evidence="1">
    <location>
        <begin position="52"/>
        <end position="61"/>
    </location>
</feature>
<proteinExistence type="predicted"/>
<feature type="compositionally biased region" description="Acidic residues" evidence="1">
    <location>
        <begin position="23"/>
        <end position="32"/>
    </location>
</feature>
<dbReference type="PANTHER" id="PTHR23146">
    <property type="entry name" value="LEO1 PROTEIN"/>
    <property type="match status" value="1"/>
</dbReference>
<feature type="region of interest" description="Disordered" evidence="1">
    <location>
        <begin position="344"/>
        <end position="476"/>
    </location>
</feature>
<dbReference type="InterPro" id="IPR007149">
    <property type="entry name" value="Leo1"/>
</dbReference>
<feature type="compositionally biased region" description="Basic and acidic residues" evidence="1">
    <location>
        <begin position="1"/>
        <end position="22"/>
    </location>
</feature>
<comment type="caution">
    <text evidence="2">The sequence shown here is derived from an EMBL/GenBank/DDBJ whole genome shotgun (WGS) entry which is preliminary data.</text>
</comment>
<evidence type="ECO:0000313" key="2">
    <source>
        <dbReference type="EMBL" id="MCD7449031.1"/>
    </source>
</evidence>
<evidence type="ECO:0000313" key="3">
    <source>
        <dbReference type="Proteomes" id="UP000823775"/>
    </source>
</evidence>
<reference evidence="2 3" key="1">
    <citation type="journal article" date="2021" name="BMC Genomics">
        <title>Datura genome reveals duplications of psychoactive alkaloid biosynthetic genes and high mutation rate following tissue culture.</title>
        <authorList>
            <person name="Rajewski A."/>
            <person name="Carter-House D."/>
            <person name="Stajich J."/>
            <person name="Litt A."/>
        </authorList>
    </citation>
    <scope>NUCLEOTIDE SEQUENCE [LARGE SCALE GENOMIC DNA]</scope>
    <source>
        <strain evidence="2">AR-01</strain>
    </source>
</reference>
<dbReference type="Pfam" id="PF04004">
    <property type="entry name" value="Leo1"/>
    <property type="match status" value="1"/>
</dbReference>
<feature type="compositionally biased region" description="Acidic residues" evidence="1">
    <location>
        <begin position="408"/>
        <end position="431"/>
    </location>
</feature>
<feature type="compositionally biased region" description="Acidic residues" evidence="1">
    <location>
        <begin position="308"/>
        <end position="318"/>
    </location>
</feature>
<dbReference type="EMBL" id="JACEIK010000080">
    <property type="protein sequence ID" value="MCD7449031.1"/>
    <property type="molecule type" value="Genomic_DNA"/>
</dbReference>
<feature type="compositionally biased region" description="Basic and acidic residues" evidence="1">
    <location>
        <begin position="344"/>
        <end position="353"/>
    </location>
</feature>
<dbReference type="PANTHER" id="PTHR23146:SF0">
    <property type="entry name" value="RNA POLYMERASE-ASSOCIATED PROTEIN LEO1"/>
    <property type="match status" value="1"/>
</dbReference>
<feature type="non-terminal residue" evidence="2">
    <location>
        <position position="1"/>
    </location>
</feature>
<evidence type="ECO:0000256" key="1">
    <source>
        <dbReference type="SAM" id="MobiDB-lite"/>
    </source>
</evidence>
<sequence>RSPGEEKDEAHMSSAPEIRDVFGDSEDEEEADYVVQNQIDEEQNISPIEEENSYRKLRPEDMVPEDDGGYESEEEHVESKTKEKPVGPPLELEIPLRPPPTYSDKMNMIKVSNIMGIDPKPFDPETYVEEDVFVTDESGSKKRISLVNNIVRWRKVKKPDGTTTVESNARFVEWSDGSVQLMIGNEVLDISVQDAQHDQAHLFLRHPKGILQSQGRILNKMRFMPSSLTSNSHRLLTALVDSRHKKSYKVKNCFTDIDPEREKEQKEKAESQTIRASVLLNRKKEKVSRKYMPTLRRERQLSPGFLEDVPEEEEDADYYDSRRSAARRRFEEDLEMEAQAEKRIINAKKKDIPRQTSLPASKHSRRPVDFDDSEKEESEYETEVEEEEEEEEEERSPPRRRAVQQGQEYEEDPEHDQGEEEEAYEESEEEAEERKQNVRESAPSHKRKEIESDEESPPRKSTTHRRMAIVYDSDED</sequence>
<protein>
    <recommendedName>
        <fullName evidence="4">RNA polymerase-associated protein LEO1</fullName>
    </recommendedName>
</protein>
<feature type="compositionally biased region" description="Acidic residues" evidence="1">
    <location>
        <begin position="62"/>
        <end position="76"/>
    </location>
</feature>
<accession>A0ABS8RQG7</accession>
<dbReference type="Proteomes" id="UP000823775">
    <property type="component" value="Unassembled WGS sequence"/>
</dbReference>
<gene>
    <name evidence="2" type="ORF">HAX54_048468</name>
</gene>
<evidence type="ECO:0008006" key="4">
    <source>
        <dbReference type="Google" id="ProtNLM"/>
    </source>
</evidence>
<feature type="region of interest" description="Disordered" evidence="1">
    <location>
        <begin position="1"/>
        <end position="99"/>
    </location>
</feature>
<name>A0ABS8RQG7_DATST</name>